<protein>
    <submittedName>
        <fullName evidence="2">Uncharacterized protein</fullName>
    </submittedName>
</protein>
<feature type="region of interest" description="Disordered" evidence="1">
    <location>
        <begin position="36"/>
        <end position="59"/>
    </location>
</feature>
<gene>
    <name evidence="2" type="ORF">GCM10022406_19940</name>
</gene>
<accession>A0ABP7N2X3</accession>
<reference evidence="3" key="1">
    <citation type="journal article" date="2019" name="Int. J. Syst. Evol. Microbiol.">
        <title>The Global Catalogue of Microorganisms (GCM) 10K type strain sequencing project: providing services to taxonomists for standard genome sequencing and annotation.</title>
        <authorList>
            <consortium name="The Broad Institute Genomics Platform"/>
            <consortium name="The Broad Institute Genome Sequencing Center for Infectious Disease"/>
            <person name="Wu L."/>
            <person name="Ma J."/>
        </authorList>
    </citation>
    <scope>NUCLEOTIDE SEQUENCE [LARGE SCALE GENOMIC DNA]</scope>
    <source>
        <strain evidence="3">JCM 17214</strain>
    </source>
</reference>
<dbReference type="EMBL" id="BAABDH010000036">
    <property type="protein sequence ID" value="GAA3935599.1"/>
    <property type="molecule type" value="Genomic_DNA"/>
</dbReference>
<keyword evidence="3" id="KW-1185">Reference proteome</keyword>
<feature type="compositionally biased region" description="Basic residues" evidence="1">
    <location>
        <begin position="49"/>
        <end position="59"/>
    </location>
</feature>
<dbReference type="Proteomes" id="UP001499909">
    <property type="component" value="Unassembled WGS sequence"/>
</dbReference>
<name>A0ABP7N2X3_9BACT</name>
<organism evidence="2 3">
    <name type="scientific">Hymenobacter algoricola</name>
    <dbReference type="NCBI Taxonomy" id="486267"/>
    <lineage>
        <taxon>Bacteria</taxon>
        <taxon>Pseudomonadati</taxon>
        <taxon>Bacteroidota</taxon>
        <taxon>Cytophagia</taxon>
        <taxon>Cytophagales</taxon>
        <taxon>Hymenobacteraceae</taxon>
        <taxon>Hymenobacter</taxon>
    </lineage>
</organism>
<evidence type="ECO:0000313" key="3">
    <source>
        <dbReference type="Proteomes" id="UP001499909"/>
    </source>
</evidence>
<evidence type="ECO:0000256" key="1">
    <source>
        <dbReference type="SAM" id="MobiDB-lite"/>
    </source>
</evidence>
<comment type="caution">
    <text evidence="2">The sequence shown here is derived from an EMBL/GenBank/DDBJ whole genome shotgun (WGS) entry which is preliminary data.</text>
</comment>
<sequence>MVGKENQSGMLYKFTAWPANKLPARFGVVRAELAGKGSDAEPSAANVRKSGRVGLPRRR</sequence>
<evidence type="ECO:0000313" key="2">
    <source>
        <dbReference type="EMBL" id="GAA3935599.1"/>
    </source>
</evidence>
<proteinExistence type="predicted"/>